<gene>
    <name evidence="1" type="ORF">I302_103793</name>
</gene>
<protein>
    <submittedName>
        <fullName evidence="1">Uncharacterized protein</fullName>
    </submittedName>
</protein>
<dbReference type="GeneID" id="90824373"/>
<dbReference type="AlphaFoldDB" id="A0AAJ8K625"/>
<dbReference type="RefSeq" id="XP_065725814.1">
    <property type="nucleotide sequence ID" value="XM_065869742.1"/>
</dbReference>
<accession>A0AAJ8K625</accession>
<keyword evidence="2" id="KW-1185">Reference proteome</keyword>
<dbReference type="Proteomes" id="UP000092730">
    <property type="component" value="Chromosome 2"/>
</dbReference>
<reference evidence="1" key="2">
    <citation type="submission" date="2024-02" db="EMBL/GenBank/DDBJ databases">
        <title>Comparative genomics of Cryptococcus and Kwoniella reveals pathogenesis evolution and contrasting modes of karyotype evolution via chromosome fusion or intercentromeric recombination.</title>
        <authorList>
            <person name="Coelho M.A."/>
            <person name="David-Palma M."/>
            <person name="Shea T."/>
            <person name="Bowers K."/>
            <person name="McGinley-Smith S."/>
            <person name="Mohammad A.W."/>
            <person name="Gnirke A."/>
            <person name="Yurkov A.M."/>
            <person name="Nowrousian M."/>
            <person name="Sun S."/>
            <person name="Cuomo C.A."/>
            <person name="Heitman J."/>
        </authorList>
    </citation>
    <scope>NUCLEOTIDE SEQUENCE</scope>
    <source>
        <strain evidence="1">CBS 10118</strain>
    </source>
</reference>
<proteinExistence type="predicted"/>
<reference evidence="1" key="1">
    <citation type="submission" date="2013-07" db="EMBL/GenBank/DDBJ databases">
        <authorList>
            <consortium name="The Broad Institute Genome Sequencing Platform"/>
            <person name="Cuomo C."/>
            <person name="Litvintseva A."/>
            <person name="Chen Y."/>
            <person name="Heitman J."/>
            <person name="Sun S."/>
            <person name="Springer D."/>
            <person name="Dromer F."/>
            <person name="Young S.K."/>
            <person name="Zeng Q."/>
            <person name="Gargeya S."/>
            <person name="Fitzgerald M."/>
            <person name="Abouelleil A."/>
            <person name="Alvarado L."/>
            <person name="Berlin A.M."/>
            <person name="Chapman S.B."/>
            <person name="Dewar J."/>
            <person name="Goldberg J."/>
            <person name="Griggs A."/>
            <person name="Gujja S."/>
            <person name="Hansen M."/>
            <person name="Howarth C."/>
            <person name="Imamovic A."/>
            <person name="Larimer J."/>
            <person name="McCowan C."/>
            <person name="Murphy C."/>
            <person name="Pearson M."/>
            <person name="Priest M."/>
            <person name="Roberts A."/>
            <person name="Saif S."/>
            <person name="Shea T."/>
            <person name="Sykes S."/>
            <person name="Wortman J."/>
            <person name="Nusbaum C."/>
            <person name="Birren B."/>
        </authorList>
    </citation>
    <scope>NUCLEOTIDE SEQUENCE</scope>
    <source>
        <strain evidence="1">CBS 10118</strain>
    </source>
</reference>
<dbReference type="EMBL" id="CP144542">
    <property type="protein sequence ID" value="WVW81796.1"/>
    <property type="molecule type" value="Genomic_DNA"/>
</dbReference>
<name>A0AAJ8K625_9TREE</name>
<dbReference type="KEGG" id="kbi:90824373"/>
<sequence>MPPICTALERSPGLCALTSVFKQVDIAMSKNSAPVAPLYSFSPTWLPMGLAETPGIITDRIGRSEMTSRYFMVDKSNVG</sequence>
<evidence type="ECO:0000313" key="1">
    <source>
        <dbReference type="EMBL" id="WVW81796.1"/>
    </source>
</evidence>
<organism evidence="1 2">
    <name type="scientific">Kwoniella bestiolae CBS 10118</name>
    <dbReference type="NCBI Taxonomy" id="1296100"/>
    <lineage>
        <taxon>Eukaryota</taxon>
        <taxon>Fungi</taxon>
        <taxon>Dikarya</taxon>
        <taxon>Basidiomycota</taxon>
        <taxon>Agaricomycotina</taxon>
        <taxon>Tremellomycetes</taxon>
        <taxon>Tremellales</taxon>
        <taxon>Cryptococcaceae</taxon>
        <taxon>Kwoniella</taxon>
    </lineage>
</organism>
<evidence type="ECO:0000313" key="2">
    <source>
        <dbReference type="Proteomes" id="UP000092730"/>
    </source>
</evidence>